<reference evidence="1 2" key="1">
    <citation type="submission" date="2015-02" db="EMBL/GenBank/DDBJ databases">
        <authorList>
            <person name="Slaby B."/>
            <person name="Hentschel U."/>
        </authorList>
    </citation>
    <scope>NUCLEOTIDE SEQUENCE [LARGE SCALE GENOMIC DNA]</scope>
    <source>
        <strain evidence="1">15L</strain>
    </source>
</reference>
<sequence>MNIEERCQPKQIAKIPSICLHCDADHLRRCRKLKDDHRQGTKGVAIDLHDNLWCSSREEK</sequence>
<dbReference type="AlphaFoldDB" id="A0A0G8AWU2"/>
<name>A0A0G8AWU2_9SYNE</name>
<gene>
    <name evidence="1" type="ORF">TQ37_04360</name>
</gene>
<protein>
    <submittedName>
        <fullName evidence="1">Uncharacterized protein</fullName>
    </submittedName>
</protein>
<dbReference type="EMBL" id="JYFQ01000089">
    <property type="protein sequence ID" value="KKZ13508.1"/>
    <property type="molecule type" value="Genomic_DNA"/>
</dbReference>
<evidence type="ECO:0000313" key="1">
    <source>
        <dbReference type="EMBL" id="KKZ13508.1"/>
    </source>
</evidence>
<comment type="caution">
    <text evidence="1">The sequence shown here is derived from an EMBL/GenBank/DDBJ whole genome shotgun (WGS) entry which is preliminary data.</text>
</comment>
<accession>A0A0G8AWU2</accession>
<dbReference type="Proteomes" id="UP000035037">
    <property type="component" value="Unassembled WGS sequence"/>
</dbReference>
<evidence type="ECO:0000313" key="2">
    <source>
        <dbReference type="Proteomes" id="UP000035037"/>
    </source>
</evidence>
<proteinExistence type="predicted"/>
<reference evidence="1 2" key="2">
    <citation type="submission" date="2015-05" db="EMBL/GenBank/DDBJ databases">
        <title>Lifestyle Evolution in Cyanobacterial Symbionts of Sponges.</title>
        <authorList>
            <person name="Burgsdorf I."/>
            <person name="Slaby B.M."/>
            <person name="Handley K.M."/>
            <person name="Haber M."/>
            <person name="Blom J."/>
            <person name="Marshall C.W."/>
            <person name="Gilbert J.A."/>
            <person name="Hentschel U."/>
            <person name="Steindler L."/>
        </authorList>
    </citation>
    <scope>NUCLEOTIDE SEQUENCE [LARGE SCALE GENOMIC DNA]</scope>
    <source>
        <strain evidence="1">15L</strain>
    </source>
</reference>
<organism evidence="1 2">
    <name type="scientific">Candidatus Synechococcus spongiarum 15L</name>
    <dbReference type="NCBI Taxonomy" id="1608419"/>
    <lineage>
        <taxon>Bacteria</taxon>
        <taxon>Bacillati</taxon>
        <taxon>Cyanobacteriota</taxon>
        <taxon>Cyanophyceae</taxon>
        <taxon>Synechococcales</taxon>
        <taxon>Synechococcaceae</taxon>
        <taxon>Synechococcus</taxon>
    </lineage>
</organism>